<keyword evidence="4" id="KW-1185">Reference proteome</keyword>
<evidence type="ECO:0000313" key="4">
    <source>
        <dbReference type="Proteomes" id="UP000009168"/>
    </source>
</evidence>
<dbReference type="RefSeq" id="XP_001014006.2">
    <property type="nucleotide sequence ID" value="XM_001014006.2"/>
</dbReference>
<feature type="transmembrane region" description="Helical" evidence="2">
    <location>
        <begin position="21"/>
        <end position="46"/>
    </location>
</feature>
<dbReference type="GO" id="GO:0007131">
    <property type="term" value="P:reciprocal meiotic recombination"/>
    <property type="evidence" value="ECO:0007669"/>
    <property type="project" value="TreeGrafter"/>
</dbReference>
<dbReference type="InParanoid" id="I7M101"/>
<feature type="compositionally biased region" description="Polar residues" evidence="1">
    <location>
        <begin position="773"/>
        <end position="788"/>
    </location>
</feature>
<name>I7M101_TETTS</name>
<evidence type="ECO:0000313" key="3">
    <source>
        <dbReference type="EMBL" id="EAR93761.2"/>
    </source>
</evidence>
<keyword evidence="2" id="KW-0812">Transmembrane</keyword>
<dbReference type="Proteomes" id="UP000009168">
    <property type="component" value="Unassembled WGS sequence"/>
</dbReference>
<dbReference type="KEGG" id="tet:TTHERM_00399330"/>
<dbReference type="OrthoDB" id="292348at2759"/>
<dbReference type="GO" id="GO:0005634">
    <property type="term" value="C:nucleus"/>
    <property type="evidence" value="ECO:0007669"/>
    <property type="project" value="TreeGrafter"/>
</dbReference>
<dbReference type="GeneID" id="7825108"/>
<sequence length="810" mass="96405">MKKIDIFGSEMLLRFNKSSSFHTNFGSFITIMIVGFISFRLFFIVLDVFQRNNPQVIYNERQVDNPAPFQASSKTFPFAFGMEDPVTNNYYIDESIYTITAQWKQKFLVYNETTKQYVTIWNITNIQLQKCSIENFQNLDNQHYYTQLNYTSMYCLPPDYQYTIQGDFPSLEYSLILLTIQQCSQNCKPKSDLDFYLQKANFGLQLSDSYVDPTIKNNPFKIYSRDMFWRTSTSLPKDVTLYIRNNYVYSDFGWFFSDITTQSFPAYSYYEVSDYPPNSQKYFLSILFRFEKQKEGVYKRTYKNFNSIMSEIGGFTQSLLAIGYLFCKKYSQIKLNLKLINEAFKYEEDEKNNKEKLCNNKQEKQQRLKTLSFQPNKLKNELDFKNSNLEIEQSQNILRKRNFLDRKESMDVKQNQNETIQNSPFQLEKNILSSNQLFQLTQVKPDQINPRSTNDALHLNQQVSESFQEQQQKHKQIKIQNKLGGVDESDYIKNNEPNIDQSQKNYYQQQKTKETEFKQLIDKHTKSMKLSTWEYFKSFIFPTREYKRKKKIIQYSVDKLYYNLDIFNILKKFVEVEKLKRLLLDQDQQKLFDYLPKPTIQQDLVLKQEIKESWDQKSKEIDLLYQDNRSDLQKANDAFQAYQKIIKKSNCTKLDQKLIDLIDPNLLKIFKEASDQKQLYSLGKHNLQNSKLSNAYEKYFYQTDCKSTQSYNQNNSENKNKMFKLFKQRIQEENPLEQISLNQSDISIQEEFVKVEFKDRPNSPIQLNSITNSEVKSQSPNTFSQNQKIKYDQQHTPKLFKSKQNQLGSL</sequence>
<evidence type="ECO:0000256" key="2">
    <source>
        <dbReference type="SAM" id="Phobius"/>
    </source>
</evidence>
<proteinExistence type="predicted"/>
<keyword evidence="2" id="KW-1133">Transmembrane helix</keyword>
<keyword evidence="2" id="KW-0472">Membrane</keyword>
<protein>
    <submittedName>
        <fullName evidence="3">Small GTP-binding domain protein</fullName>
    </submittedName>
</protein>
<evidence type="ECO:0000256" key="1">
    <source>
        <dbReference type="SAM" id="MobiDB-lite"/>
    </source>
</evidence>
<feature type="region of interest" description="Disordered" evidence="1">
    <location>
        <begin position="773"/>
        <end position="810"/>
    </location>
</feature>
<dbReference type="PANTHER" id="PTHR31398">
    <property type="entry name" value="MEIOTIC NUCLEAR DIVISION PROTEIN 1 HOMOLOG"/>
    <property type="match status" value="1"/>
</dbReference>
<gene>
    <name evidence="3" type="ORF">TTHERM_00399330</name>
</gene>
<dbReference type="EMBL" id="GG662719">
    <property type="protein sequence ID" value="EAR93761.2"/>
    <property type="molecule type" value="Genomic_DNA"/>
</dbReference>
<dbReference type="AlphaFoldDB" id="I7M101"/>
<organism evidence="3 4">
    <name type="scientific">Tetrahymena thermophila (strain SB210)</name>
    <dbReference type="NCBI Taxonomy" id="312017"/>
    <lineage>
        <taxon>Eukaryota</taxon>
        <taxon>Sar</taxon>
        <taxon>Alveolata</taxon>
        <taxon>Ciliophora</taxon>
        <taxon>Intramacronucleata</taxon>
        <taxon>Oligohymenophorea</taxon>
        <taxon>Hymenostomatida</taxon>
        <taxon>Tetrahymenina</taxon>
        <taxon>Tetrahymenidae</taxon>
        <taxon>Tetrahymena</taxon>
    </lineage>
</organism>
<dbReference type="PANTHER" id="PTHR31398:SF0">
    <property type="entry name" value="MEIOTIC NUCLEAR DIVISION PROTEIN 1 HOMOLOG"/>
    <property type="match status" value="1"/>
</dbReference>
<accession>I7M101</accession>
<reference evidence="4" key="1">
    <citation type="journal article" date="2006" name="PLoS Biol.">
        <title>Macronuclear genome sequence of the ciliate Tetrahymena thermophila, a model eukaryote.</title>
        <authorList>
            <person name="Eisen J.A."/>
            <person name="Coyne R.S."/>
            <person name="Wu M."/>
            <person name="Wu D."/>
            <person name="Thiagarajan M."/>
            <person name="Wortman J.R."/>
            <person name="Badger J.H."/>
            <person name="Ren Q."/>
            <person name="Amedeo P."/>
            <person name="Jones K.M."/>
            <person name="Tallon L.J."/>
            <person name="Delcher A.L."/>
            <person name="Salzberg S.L."/>
            <person name="Silva J.C."/>
            <person name="Haas B.J."/>
            <person name="Majoros W.H."/>
            <person name="Farzad M."/>
            <person name="Carlton J.M."/>
            <person name="Smith R.K. Jr."/>
            <person name="Garg J."/>
            <person name="Pearlman R.E."/>
            <person name="Karrer K.M."/>
            <person name="Sun L."/>
            <person name="Manning G."/>
            <person name="Elde N.C."/>
            <person name="Turkewitz A.P."/>
            <person name="Asai D.J."/>
            <person name="Wilkes D.E."/>
            <person name="Wang Y."/>
            <person name="Cai H."/>
            <person name="Collins K."/>
            <person name="Stewart B.A."/>
            <person name="Lee S.R."/>
            <person name="Wilamowska K."/>
            <person name="Weinberg Z."/>
            <person name="Ruzzo W.L."/>
            <person name="Wloga D."/>
            <person name="Gaertig J."/>
            <person name="Frankel J."/>
            <person name="Tsao C.-C."/>
            <person name="Gorovsky M.A."/>
            <person name="Keeling P.J."/>
            <person name="Waller R.F."/>
            <person name="Patron N.J."/>
            <person name="Cherry J.M."/>
            <person name="Stover N.A."/>
            <person name="Krieger C.J."/>
            <person name="del Toro C."/>
            <person name="Ryder H.F."/>
            <person name="Williamson S.C."/>
            <person name="Barbeau R.A."/>
            <person name="Hamilton E.P."/>
            <person name="Orias E."/>
        </authorList>
    </citation>
    <scope>NUCLEOTIDE SEQUENCE [LARGE SCALE GENOMIC DNA]</scope>
    <source>
        <strain evidence="4">SB210</strain>
    </source>
</reference>